<keyword evidence="2" id="KW-1185">Reference proteome</keyword>
<sequence>MKGITLLFKAKEIVSCEDVDKALDFLQKDCREIYEPNTNDEALYSKALRKVVPWLVQKAPKQTISILCNHLDAVLERRRRNSLPEGEDLSYSWNYLLCDCDWETLESQPPLQQIALAIALYFACRKAVLENLLSLSEVLSILQPRKWRVYRRLECKLCLERGNAELKRKMILDKEKFCHCFLELSYPLPEYLELFKANFKKLEEGDKEQIRAWMEELLPCIEQKIKNFLDIDQSIHYTESEKKIIIEVNKLRLLELVGQKDAHLYKKEQKIVEFSLVKRLLYALRIQTHGELLTSEKPDVKFKIKGRRIKGRRIGVEVTVLHPDEENGSRVRSEEEREVRTGCARNYFFWIPQDGNLLGEALRKRVKDKIKKDKSYQTEDVSELWLLVAASIPLFGAIRSTAVGYLSLDQLKQSIGDLLEASNNPFNRFYFYSIFNKQLYSWDRNEGWKELQV</sequence>
<gene>
    <name evidence="1" type="ORF">EM20IM_06235</name>
</gene>
<evidence type="ECO:0000313" key="1">
    <source>
        <dbReference type="EMBL" id="QSR86109.1"/>
    </source>
</evidence>
<dbReference type="EMBL" id="CP065956">
    <property type="protein sequence ID" value="QSR86109.1"/>
    <property type="molecule type" value="Genomic_DNA"/>
</dbReference>
<dbReference type="Proteomes" id="UP000663088">
    <property type="component" value="Chromosome"/>
</dbReference>
<evidence type="ECO:0000313" key="2">
    <source>
        <dbReference type="Proteomes" id="UP000663088"/>
    </source>
</evidence>
<reference evidence="1 2" key="1">
    <citation type="submission" date="2020-12" db="EMBL/GenBank/DDBJ databases">
        <authorList>
            <person name="Awala S.I."/>
            <person name="Gwak J.-H."/>
            <person name="Kim S.-J."/>
            <person name="Rhee S.-K."/>
        </authorList>
    </citation>
    <scope>NUCLEOTIDE SEQUENCE [LARGE SCALE GENOMIC DNA]</scope>
    <source>
        <strain evidence="1 2">IT5</strain>
    </source>
</reference>
<organism evidence="1 2">
    <name type="scientific">Candidatus Methylacidiphilum infernorum</name>
    <dbReference type="NCBI Taxonomy" id="511746"/>
    <lineage>
        <taxon>Bacteria</taxon>
        <taxon>Pseudomonadati</taxon>
        <taxon>Verrucomicrobiota</taxon>
        <taxon>Methylacidiphilae</taxon>
        <taxon>Methylacidiphilales</taxon>
        <taxon>Methylacidiphilaceae</taxon>
        <taxon>Methylacidiphilum (ex Ratnadevi et al. 2023)</taxon>
    </lineage>
</organism>
<protein>
    <submittedName>
        <fullName evidence="1">Uncharacterized protein</fullName>
    </submittedName>
</protein>
<accession>A0ABX7PU21</accession>
<proteinExistence type="predicted"/>
<name>A0ABX7PU21_9BACT</name>
<dbReference type="RefSeq" id="WP_206844396.1">
    <property type="nucleotide sequence ID" value="NZ_CP065956.1"/>
</dbReference>